<keyword evidence="1" id="KW-0472">Membrane</keyword>
<comment type="caution">
    <text evidence="2">The sequence shown here is derived from an EMBL/GenBank/DDBJ whole genome shotgun (WGS) entry which is preliminary data.</text>
</comment>
<keyword evidence="1" id="KW-1133">Transmembrane helix</keyword>
<dbReference type="InterPro" id="IPR021683">
    <property type="entry name" value="DUF3267"/>
</dbReference>
<name>A0A3M8CYF1_9BACL</name>
<feature type="transmembrane region" description="Helical" evidence="1">
    <location>
        <begin position="166"/>
        <end position="185"/>
    </location>
</feature>
<organism evidence="2 3">
    <name type="scientific">Brevibacillus panacihumi</name>
    <dbReference type="NCBI Taxonomy" id="497735"/>
    <lineage>
        <taxon>Bacteria</taxon>
        <taxon>Bacillati</taxon>
        <taxon>Bacillota</taxon>
        <taxon>Bacilli</taxon>
        <taxon>Bacillales</taxon>
        <taxon>Paenibacillaceae</taxon>
        <taxon>Brevibacillus</taxon>
    </lineage>
</organism>
<reference evidence="2 3" key="1">
    <citation type="submission" date="2018-10" db="EMBL/GenBank/DDBJ databases">
        <title>Phylogenomics of Brevibacillus.</title>
        <authorList>
            <person name="Dunlap C."/>
        </authorList>
    </citation>
    <scope>NUCLEOTIDE SEQUENCE [LARGE SCALE GENOMIC DNA]</scope>
    <source>
        <strain evidence="2 3">JCM 15085</strain>
    </source>
</reference>
<evidence type="ECO:0000313" key="3">
    <source>
        <dbReference type="Proteomes" id="UP000281915"/>
    </source>
</evidence>
<dbReference type="Proteomes" id="UP000281915">
    <property type="component" value="Unassembled WGS sequence"/>
</dbReference>
<proteinExistence type="predicted"/>
<keyword evidence="1" id="KW-0812">Transmembrane</keyword>
<evidence type="ECO:0000313" key="2">
    <source>
        <dbReference type="EMBL" id="RNB80830.1"/>
    </source>
</evidence>
<protein>
    <submittedName>
        <fullName evidence="2">DUF3267 domain-containing protein</fullName>
    </submittedName>
</protein>
<evidence type="ECO:0000256" key="1">
    <source>
        <dbReference type="SAM" id="Phobius"/>
    </source>
</evidence>
<feature type="transmembrane region" description="Helical" evidence="1">
    <location>
        <begin position="82"/>
        <end position="106"/>
    </location>
</feature>
<gene>
    <name evidence="2" type="ORF">EDM58_08300</name>
</gene>
<dbReference type="AlphaFoldDB" id="A0A3M8CYF1"/>
<dbReference type="Pfam" id="PF11667">
    <property type="entry name" value="DUF3267"/>
    <property type="match status" value="1"/>
</dbReference>
<sequence>MLGCSKRPTHAKKALPVREGLSSRLQRLGGVSFLETHVKEQHVTLQPWKANVYGAVFSVLFFVISIFLYGEEIHFSITLPDLLFFILLIAVGIVVHEALHGLGFYLSGKAAWSDIRFGVVWKKMIFYACCLRPLPIFYYRLAVILPGFLLGIIPYCIALYAQSLFWYLWSIIMILGAFGDGYILWTLRKFGKETRIADVTDGIGYIAYVTEPTQSKD</sequence>
<feature type="transmembrane region" description="Helical" evidence="1">
    <location>
        <begin position="50"/>
        <end position="70"/>
    </location>
</feature>
<dbReference type="EMBL" id="RHHT01000015">
    <property type="protein sequence ID" value="RNB80830.1"/>
    <property type="molecule type" value="Genomic_DNA"/>
</dbReference>
<accession>A0A3M8CYF1</accession>
<feature type="transmembrane region" description="Helical" evidence="1">
    <location>
        <begin position="137"/>
        <end position="160"/>
    </location>
</feature>